<accession>A0AA36IW84</accession>
<sequence length="244" mass="27706">MELMLCRVAMLLAHAAAVRTLSNLTQDSHLAPQPSCEAVHFVHLPVPRGIFVGGKWGEAKMECEQVFGTRGVTFWEGRWLQEKCKDGVDYGHGLCDQETNTGPSIAPEEIVDHWEMGKHTQAGQRWEQKQAEWCRLRRTPVWRGFKDCFHLCQFRFRDCGQLDCKVCSMTPFECDGIRNNQSYDQSDKVDWSVAPVRNHSFFDACVFGCQSYVRFKSAEEGAGPACQEGSPLMQHRTQLERGSA</sequence>
<evidence type="ECO:0000256" key="1">
    <source>
        <dbReference type="SAM" id="SignalP"/>
    </source>
</evidence>
<organism evidence="2 3">
    <name type="scientific">Effrenium voratum</name>
    <dbReference type="NCBI Taxonomy" id="2562239"/>
    <lineage>
        <taxon>Eukaryota</taxon>
        <taxon>Sar</taxon>
        <taxon>Alveolata</taxon>
        <taxon>Dinophyceae</taxon>
        <taxon>Suessiales</taxon>
        <taxon>Symbiodiniaceae</taxon>
        <taxon>Effrenium</taxon>
    </lineage>
</organism>
<keyword evidence="1" id="KW-0732">Signal</keyword>
<gene>
    <name evidence="2" type="ORF">EVOR1521_LOCUS18779</name>
</gene>
<protein>
    <submittedName>
        <fullName evidence="2">Uncharacterized protein</fullName>
    </submittedName>
</protein>
<name>A0AA36IW84_9DINO</name>
<dbReference type="EMBL" id="CAUJNA010002724">
    <property type="protein sequence ID" value="CAJ1394036.1"/>
    <property type="molecule type" value="Genomic_DNA"/>
</dbReference>
<keyword evidence="3" id="KW-1185">Reference proteome</keyword>
<dbReference type="AlphaFoldDB" id="A0AA36IW84"/>
<feature type="signal peptide" evidence="1">
    <location>
        <begin position="1"/>
        <end position="20"/>
    </location>
</feature>
<dbReference type="Proteomes" id="UP001178507">
    <property type="component" value="Unassembled WGS sequence"/>
</dbReference>
<feature type="chain" id="PRO_5041372648" evidence="1">
    <location>
        <begin position="21"/>
        <end position="244"/>
    </location>
</feature>
<evidence type="ECO:0000313" key="2">
    <source>
        <dbReference type="EMBL" id="CAJ1394036.1"/>
    </source>
</evidence>
<comment type="caution">
    <text evidence="2">The sequence shown here is derived from an EMBL/GenBank/DDBJ whole genome shotgun (WGS) entry which is preliminary data.</text>
</comment>
<proteinExistence type="predicted"/>
<evidence type="ECO:0000313" key="3">
    <source>
        <dbReference type="Proteomes" id="UP001178507"/>
    </source>
</evidence>
<reference evidence="2" key="1">
    <citation type="submission" date="2023-08" db="EMBL/GenBank/DDBJ databases">
        <authorList>
            <person name="Chen Y."/>
            <person name="Shah S."/>
            <person name="Dougan E. K."/>
            <person name="Thang M."/>
            <person name="Chan C."/>
        </authorList>
    </citation>
    <scope>NUCLEOTIDE SEQUENCE</scope>
</reference>